<name>A0A6B9ZNF0_9BACT</name>
<evidence type="ECO:0000259" key="1">
    <source>
        <dbReference type="Pfam" id="PF03358"/>
    </source>
</evidence>
<dbReference type="Proteomes" id="UP000476411">
    <property type="component" value="Chromosome"/>
</dbReference>
<dbReference type="InterPro" id="IPR005025">
    <property type="entry name" value="FMN_Rdtase-like_dom"/>
</dbReference>
<dbReference type="GO" id="GO:0016491">
    <property type="term" value="F:oxidoreductase activity"/>
    <property type="evidence" value="ECO:0007669"/>
    <property type="project" value="InterPro"/>
</dbReference>
<dbReference type="Gene3D" id="3.40.50.360">
    <property type="match status" value="1"/>
</dbReference>
<accession>A0A6B9ZNF0</accession>
<dbReference type="InterPro" id="IPR029039">
    <property type="entry name" value="Flavoprotein-like_sf"/>
</dbReference>
<evidence type="ECO:0000313" key="2">
    <source>
        <dbReference type="EMBL" id="QHS63940.1"/>
    </source>
</evidence>
<evidence type="ECO:0000313" key="3">
    <source>
        <dbReference type="Proteomes" id="UP000476411"/>
    </source>
</evidence>
<proteinExistence type="predicted"/>
<reference evidence="2 3" key="1">
    <citation type="submission" date="2020-01" db="EMBL/GenBank/DDBJ databases">
        <title>Complete genome sequence of Chitinophaga sp. H33E-04 isolated from quinoa roots.</title>
        <authorList>
            <person name="Weon H.-Y."/>
            <person name="Lee S.A."/>
        </authorList>
    </citation>
    <scope>NUCLEOTIDE SEQUENCE [LARGE SCALE GENOMIC DNA]</scope>
    <source>
        <strain evidence="2 3">H33E-04</strain>
    </source>
</reference>
<organism evidence="2 3">
    <name type="scientific">Chitinophaga agri</name>
    <dbReference type="NCBI Taxonomy" id="2703787"/>
    <lineage>
        <taxon>Bacteria</taxon>
        <taxon>Pseudomonadati</taxon>
        <taxon>Bacteroidota</taxon>
        <taxon>Chitinophagia</taxon>
        <taxon>Chitinophagales</taxon>
        <taxon>Chitinophagaceae</taxon>
        <taxon>Chitinophaga</taxon>
    </lineage>
</organism>
<feature type="domain" description="NADPH-dependent FMN reductase-like" evidence="1">
    <location>
        <begin position="7"/>
        <end position="140"/>
    </location>
</feature>
<sequence>MIPIVKKILIINGSLRGTTGNSAALAKAAATVLTEELQQEAILLTLTDPMPTVGTVYDLLVSCDAILVITGVYWNNWSSPLQRFIEVTTAFENTPAFFGKPVASAVTMDSVGGIEVAARLQAVFGGLGCWSPPCSTIVLSRTGQEAITASAGQENDPNEDVWRLDDLSIVLHNLVTAAGMSRDKWMAWPHAALAVPDGPWPVNGPLDMGTPQFL</sequence>
<keyword evidence="3" id="KW-1185">Reference proteome</keyword>
<dbReference type="Pfam" id="PF03358">
    <property type="entry name" value="FMN_red"/>
    <property type="match status" value="1"/>
</dbReference>
<gene>
    <name evidence="2" type="ORF">GWR21_05725</name>
</gene>
<dbReference type="AlphaFoldDB" id="A0A6B9ZNF0"/>
<dbReference type="KEGG" id="chih:GWR21_05725"/>
<protein>
    <submittedName>
        <fullName evidence="2">NAD(P)H-dependent oxidoreductase</fullName>
    </submittedName>
</protein>
<dbReference type="SUPFAM" id="SSF52218">
    <property type="entry name" value="Flavoproteins"/>
    <property type="match status" value="1"/>
</dbReference>
<dbReference type="EMBL" id="CP048113">
    <property type="protein sequence ID" value="QHS63940.1"/>
    <property type="molecule type" value="Genomic_DNA"/>
</dbReference>